<proteinExistence type="predicted"/>
<dbReference type="AlphaFoldDB" id="A0A9P0EIL4"/>
<reference evidence="2" key="1">
    <citation type="submission" date="2021-10" db="EMBL/GenBank/DDBJ databases">
        <authorList>
            <person name="Piombo E."/>
        </authorList>
    </citation>
    <scope>NUCLEOTIDE SEQUENCE</scope>
</reference>
<evidence type="ECO:0000313" key="2">
    <source>
        <dbReference type="EMBL" id="CAH0050542.1"/>
    </source>
</evidence>
<evidence type="ECO:0000256" key="1">
    <source>
        <dbReference type="SAM" id="MobiDB-lite"/>
    </source>
</evidence>
<name>A0A9P0EIL4_9HYPO</name>
<feature type="region of interest" description="Disordered" evidence="1">
    <location>
        <begin position="24"/>
        <end position="60"/>
    </location>
</feature>
<keyword evidence="3" id="KW-1185">Reference proteome</keyword>
<sequence>MDSKAILNTYRYFCSVYRSLVMSQTQKGPRRESLSEGFSLGGAARPFSQNLGKVPKRLEA</sequence>
<dbReference type="Proteomes" id="UP000775872">
    <property type="component" value="Unassembled WGS sequence"/>
</dbReference>
<protein>
    <submittedName>
        <fullName evidence="2">Uncharacterized protein</fullName>
    </submittedName>
</protein>
<accession>A0A9P0EIL4</accession>
<comment type="caution">
    <text evidence="2">The sequence shown here is derived from an EMBL/GenBank/DDBJ whole genome shotgun (WGS) entry which is preliminary data.</text>
</comment>
<gene>
    <name evidence="2" type="ORF">CSOL1703_00002515</name>
</gene>
<evidence type="ECO:0000313" key="3">
    <source>
        <dbReference type="Proteomes" id="UP000775872"/>
    </source>
</evidence>
<dbReference type="EMBL" id="CABFOC020000035">
    <property type="protein sequence ID" value="CAH0050542.1"/>
    <property type="molecule type" value="Genomic_DNA"/>
</dbReference>
<organism evidence="2 3">
    <name type="scientific">Clonostachys solani</name>
    <dbReference type="NCBI Taxonomy" id="160281"/>
    <lineage>
        <taxon>Eukaryota</taxon>
        <taxon>Fungi</taxon>
        <taxon>Dikarya</taxon>
        <taxon>Ascomycota</taxon>
        <taxon>Pezizomycotina</taxon>
        <taxon>Sordariomycetes</taxon>
        <taxon>Hypocreomycetidae</taxon>
        <taxon>Hypocreales</taxon>
        <taxon>Bionectriaceae</taxon>
        <taxon>Clonostachys</taxon>
    </lineage>
</organism>